<feature type="region of interest" description="Disordered" evidence="3">
    <location>
        <begin position="530"/>
        <end position="560"/>
    </location>
</feature>
<feature type="compositionally biased region" description="Polar residues" evidence="3">
    <location>
        <begin position="143"/>
        <end position="153"/>
    </location>
</feature>
<accession>F0WSX0</accession>
<keyword evidence="2" id="KW-0866">Nonsense-mediated mRNA decay</keyword>
<feature type="region of interest" description="Disordered" evidence="3">
    <location>
        <begin position="76"/>
        <end position="168"/>
    </location>
</feature>
<gene>
    <name evidence="4" type="primary">AlNc14C241G9459</name>
    <name evidence="4" type="ORF">ALNC14_105980</name>
</gene>
<evidence type="ECO:0000256" key="1">
    <source>
        <dbReference type="ARBA" id="ARBA00007712"/>
    </source>
</evidence>
<proteinExistence type="inferred from homology"/>
<dbReference type="InterPro" id="IPR027417">
    <property type="entry name" value="P-loop_NTPase"/>
</dbReference>
<evidence type="ECO:0000313" key="4">
    <source>
        <dbReference type="EMBL" id="CCA24454.1"/>
    </source>
</evidence>
<dbReference type="InterPro" id="IPR039177">
    <property type="entry name" value="SMG9"/>
</dbReference>
<feature type="compositionally biased region" description="Basic and acidic residues" evidence="3">
    <location>
        <begin position="22"/>
        <end position="32"/>
    </location>
</feature>
<name>F0WSX0_9STRA</name>
<evidence type="ECO:0000256" key="3">
    <source>
        <dbReference type="SAM" id="MobiDB-lite"/>
    </source>
</evidence>
<reference evidence="4" key="2">
    <citation type="submission" date="2011-02" db="EMBL/GenBank/DDBJ databases">
        <authorList>
            <person name="MacLean D."/>
        </authorList>
    </citation>
    <scope>NUCLEOTIDE SEQUENCE</scope>
</reference>
<organism evidence="4">
    <name type="scientific">Albugo laibachii Nc14</name>
    <dbReference type="NCBI Taxonomy" id="890382"/>
    <lineage>
        <taxon>Eukaryota</taxon>
        <taxon>Sar</taxon>
        <taxon>Stramenopiles</taxon>
        <taxon>Oomycota</taxon>
        <taxon>Peronosporomycetes</taxon>
        <taxon>Albuginales</taxon>
        <taxon>Albuginaceae</taxon>
        <taxon>Albugo</taxon>
    </lineage>
</organism>
<feature type="compositionally biased region" description="Low complexity" evidence="3">
    <location>
        <begin position="154"/>
        <end position="165"/>
    </location>
</feature>
<feature type="compositionally biased region" description="Basic and acidic residues" evidence="3">
    <location>
        <begin position="1"/>
        <end position="10"/>
    </location>
</feature>
<feature type="region of interest" description="Disordered" evidence="3">
    <location>
        <begin position="1"/>
        <end position="64"/>
    </location>
</feature>
<sequence>MNRQLERPENRLPSNNASQSEAKNKYNRDPSHRRTLRNTHKNLFSDGSARKLRSDTPSKGNFSILSRPVMADCGNIESLSNEERNDCKSPESPRIMRMKTYTNTSTNASDSKGIDDTSGVTSGNTPDRKKERLMGTYTPEKAFSSTSPDSTLKSRISPESIQSSSVNPNYKSPTPIVRLLKSSPIATCQSPSMPNSADKKLAFRFPKQSIRLVTAQLNIATDIYSCLGSCLGATDLMVIGILGLDGAGKSTIASILAGELAELGADQVTKAGTDTHDVERAGGSPKAVSEKSIFLEKNGTRGIDLFLSSGTSATPGNIIVLDTEAILSSHRLAEMSLTSKNSKSQDDTKHTSKAGSSQYQRISLKKIEANSIQQAIFLFSVCHYVISVYDDLSDFHTLKDFIYQVDLSLQQVHASNRLADCRLPGQNRLDDSSHVAELILVANRANANSIFEDLLHFDQLQCISIHSKHCSKSDEHTLTHRSSLLSLPELQSSRNLEIGQFRLDPLSEFERKAAHLRQYVQSLLINPSVKQSNTHADTNRVDTTSDGKPQERRHTVKQTGNEFLAQGMSLKEWLKVACRIHDCLRSSKDVRTQETKSKK</sequence>
<dbReference type="HOGENOM" id="CLU_455916_0_0_1"/>
<comment type="similarity">
    <text evidence="1">Belongs to the SMG9 family.</text>
</comment>
<feature type="compositionally biased region" description="Basic and acidic residues" evidence="3">
    <location>
        <begin position="537"/>
        <end position="553"/>
    </location>
</feature>
<dbReference type="PANTHER" id="PTHR14270:SF0">
    <property type="entry name" value="NONSENSE-MEDIATED MRNA DECAY FACTOR SMG9"/>
    <property type="match status" value="1"/>
</dbReference>
<reference evidence="4" key="1">
    <citation type="journal article" date="2011" name="PLoS Biol.">
        <title>Gene gain and loss during evolution of obligate parasitism in the white rust pathogen of Arabidopsis thaliana.</title>
        <authorList>
            <person name="Kemen E."/>
            <person name="Gardiner A."/>
            <person name="Schultz-Larsen T."/>
            <person name="Kemen A.C."/>
            <person name="Balmuth A.L."/>
            <person name="Robert-Seilaniantz A."/>
            <person name="Bailey K."/>
            <person name="Holub E."/>
            <person name="Studholme D.J."/>
            <person name="Maclean D."/>
            <person name="Jones J.D."/>
        </authorList>
    </citation>
    <scope>NUCLEOTIDE SEQUENCE</scope>
</reference>
<feature type="compositionally biased region" description="Basic and acidic residues" evidence="3">
    <location>
        <begin position="81"/>
        <end position="91"/>
    </location>
</feature>
<dbReference type="EMBL" id="FR824286">
    <property type="protein sequence ID" value="CCA24454.1"/>
    <property type="molecule type" value="Genomic_DNA"/>
</dbReference>
<dbReference type="SUPFAM" id="SSF52540">
    <property type="entry name" value="P-loop containing nucleoside triphosphate hydrolases"/>
    <property type="match status" value="1"/>
</dbReference>
<dbReference type="PANTHER" id="PTHR14270">
    <property type="entry name" value="NONSENSE-MEDIATED MRNA DECAY FACTOR SMG9"/>
    <property type="match status" value="1"/>
</dbReference>
<dbReference type="AlphaFoldDB" id="F0WSX0"/>
<protein>
    <submittedName>
        <fullName evidence="4">AlNc14C241G9459 protein</fullName>
    </submittedName>
</protein>
<evidence type="ECO:0000256" key="2">
    <source>
        <dbReference type="ARBA" id="ARBA00023161"/>
    </source>
</evidence>
<feature type="compositionally biased region" description="Polar residues" evidence="3">
    <location>
        <begin position="100"/>
        <end position="110"/>
    </location>
</feature>
<dbReference type="GO" id="GO:0000184">
    <property type="term" value="P:nuclear-transcribed mRNA catabolic process, nonsense-mediated decay"/>
    <property type="evidence" value="ECO:0007669"/>
    <property type="project" value="UniProtKB-KW"/>
</dbReference>
<feature type="compositionally biased region" description="Polar residues" evidence="3">
    <location>
        <begin position="12"/>
        <end position="21"/>
    </location>
</feature>